<evidence type="ECO:0000256" key="2">
    <source>
        <dbReference type="SAM" id="MobiDB-lite"/>
    </source>
</evidence>
<dbReference type="EMBL" id="JAFNEN010000102">
    <property type="protein sequence ID" value="KAG8194536.1"/>
    <property type="molecule type" value="Genomic_DNA"/>
</dbReference>
<feature type="chain" id="PRO_5043641744" evidence="3">
    <location>
        <begin position="31"/>
        <end position="255"/>
    </location>
</feature>
<organism evidence="4 5">
    <name type="scientific">Oedothorax gibbosus</name>
    <dbReference type="NCBI Taxonomy" id="931172"/>
    <lineage>
        <taxon>Eukaryota</taxon>
        <taxon>Metazoa</taxon>
        <taxon>Ecdysozoa</taxon>
        <taxon>Arthropoda</taxon>
        <taxon>Chelicerata</taxon>
        <taxon>Arachnida</taxon>
        <taxon>Araneae</taxon>
        <taxon>Araneomorphae</taxon>
        <taxon>Entelegynae</taxon>
        <taxon>Araneoidea</taxon>
        <taxon>Linyphiidae</taxon>
        <taxon>Erigoninae</taxon>
        <taxon>Oedothorax</taxon>
    </lineage>
</organism>
<gene>
    <name evidence="4" type="ORF">JTE90_013284</name>
</gene>
<dbReference type="AlphaFoldDB" id="A0AAV6VFP3"/>
<reference evidence="4 5" key="1">
    <citation type="journal article" date="2022" name="Nat. Ecol. Evol.">
        <title>A masculinizing supergene underlies an exaggerated male reproductive morph in a spider.</title>
        <authorList>
            <person name="Hendrickx F."/>
            <person name="De Corte Z."/>
            <person name="Sonet G."/>
            <person name="Van Belleghem S.M."/>
            <person name="Kostlbacher S."/>
            <person name="Vangestel C."/>
        </authorList>
    </citation>
    <scope>NUCLEOTIDE SEQUENCE [LARGE SCALE GENOMIC DNA]</scope>
    <source>
        <strain evidence="4">W744_W776</strain>
    </source>
</reference>
<comment type="caution">
    <text evidence="4">The sequence shown here is derived from an EMBL/GenBank/DDBJ whole genome shotgun (WGS) entry which is preliminary data.</text>
</comment>
<name>A0AAV6VFP3_9ARAC</name>
<feature type="region of interest" description="Disordered" evidence="2">
    <location>
        <begin position="75"/>
        <end position="100"/>
    </location>
</feature>
<feature type="compositionally biased region" description="Low complexity" evidence="2">
    <location>
        <begin position="76"/>
        <end position="100"/>
    </location>
</feature>
<dbReference type="Proteomes" id="UP000827092">
    <property type="component" value="Unassembled WGS sequence"/>
</dbReference>
<keyword evidence="1" id="KW-0175">Coiled coil</keyword>
<keyword evidence="3" id="KW-0732">Signal</keyword>
<evidence type="ECO:0000313" key="4">
    <source>
        <dbReference type="EMBL" id="KAG8194536.1"/>
    </source>
</evidence>
<proteinExistence type="predicted"/>
<sequence length="255" mass="29266">MEFNLKSDIMRAFTCAILLLLAHHQAFTSATEMNEEHTHNQQSINHTDENNIHQNESQQIQRRQGFDFMSYFMKKNAQSQPQQTQAAQQPDQLQPQASQIQQQHLLQQQLLQEQQRRQLEQLQNLQQQQILQQQQTPHSESYQNQLQQLQQLIQLQKQQRTPPADAYQQQEQQYQPQVADVHREGGYGQGYSQGYDSQPRQIGVNIGGKPIVQVGSILPLLPRIFNVLNAGGKVMFGVELGNNFYFGPVGAKPLG</sequence>
<evidence type="ECO:0000313" key="5">
    <source>
        <dbReference type="Proteomes" id="UP000827092"/>
    </source>
</evidence>
<keyword evidence="5" id="KW-1185">Reference proteome</keyword>
<feature type="signal peptide" evidence="3">
    <location>
        <begin position="1"/>
        <end position="30"/>
    </location>
</feature>
<feature type="coiled-coil region" evidence="1">
    <location>
        <begin position="105"/>
        <end position="159"/>
    </location>
</feature>
<accession>A0AAV6VFP3</accession>
<evidence type="ECO:0000256" key="1">
    <source>
        <dbReference type="SAM" id="Coils"/>
    </source>
</evidence>
<protein>
    <submittedName>
        <fullName evidence="4">Uncharacterized protein</fullName>
    </submittedName>
</protein>
<evidence type="ECO:0000256" key="3">
    <source>
        <dbReference type="SAM" id="SignalP"/>
    </source>
</evidence>